<dbReference type="PANTHER" id="PTHR14845">
    <property type="entry name" value="COILED-COIL DOMAIN-CONTAINING 166"/>
    <property type="match status" value="1"/>
</dbReference>
<keyword evidence="5 10" id="KW-0175">Coiled coil</keyword>
<comment type="subcellular location">
    <subcellularLocation>
        <location evidence="1">Cytoplasm</location>
        <location evidence="1">Cytoskeleton</location>
        <location evidence="1">Cilium basal body</location>
    </subcellularLocation>
</comment>
<feature type="compositionally biased region" description="Basic and acidic residues" evidence="11">
    <location>
        <begin position="16"/>
        <end position="29"/>
    </location>
</feature>
<feature type="region of interest" description="Disordered" evidence="11">
    <location>
        <begin position="506"/>
        <end position="529"/>
    </location>
</feature>
<dbReference type="InterPro" id="IPR032777">
    <property type="entry name" value="DUF4515"/>
</dbReference>
<accession>A0A8C9UTI5</accession>
<reference evidence="13" key="1">
    <citation type="submission" date="2025-08" db="UniProtKB">
        <authorList>
            <consortium name="Ensembl"/>
        </authorList>
    </citation>
    <scope>IDENTIFICATION</scope>
</reference>
<evidence type="ECO:0000256" key="8">
    <source>
        <dbReference type="ARBA" id="ARBA00023273"/>
    </source>
</evidence>
<feature type="region of interest" description="Disordered" evidence="11">
    <location>
        <begin position="1"/>
        <end position="29"/>
    </location>
</feature>
<evidence type="ECO:0000256" key="2">
    <source>
        <dbReference type="ARBA" id="ARBA00007508"/>
    </source>
</evidence>
<keyword evidence="4" id="KW-0963">Cytoplasm</keyword>
<organism evidence="13 14">
    <name type="scientific">Spermophilus dauricus</name>
    <name type="common">Daurian ground squirrel</name>
    <dbReference type="NCBI Taxonomy" id="99837"/>
    <lineage>
        <taxon>Eukaryota</taxon>
        <taxon>Metazoa</taxon>
        <taxon>Chordata</taxon>
        <taxon>Craniata</taxon>
        <taxon>Vertebrata</taxon>
        <taxon>Euteleostomi</taxon>
        <taxon>Mammalia</taxon>
        <taxon>Eutheria</taxon>
        <taxon>Euarchontoglires</taxon>
        <taxon>Glires</taxon>
        <taxon>Rodentia</taxon>
        <taxon>Sciuromorpha</taxon>
        <taxon>Sciuridae</taxon>
        <taxon>Xerinae</taxon>
        <taxon>Marmotini</taxon>
        <taxon>Spermophilus</taxon>
    </lineage>
</organism>
<evidence type="ECO:0000259" key="12">
    <source>
        <dbReference type="Pfam" id="PF14988"/>
    </source>
</evidence>
<evidence type="ECO:0000313" key="14">
    <source>
        <dbReference type="Proteomes" id="UP000694422"/>
    </source>
</evidence>
<protein>
    <recommendedName>
        <fullName evidence="3">Basal body-orientation factor 1</fullName>
    </recommendedName>
    <alternativeName>
        <fullName evidence="9">Coiled-coil domain-containing protein 176</fullName>
    </alternativeName>
</protein>
<evidence type="ECO:0000256" key="5">
    <source>
        <dbReference type="ARBA" id="ARBA00023054"/>
    </source>
</evidence>
<feature type="coiled-coil region" evidence="10">
    <location>
        <begin position="240"/>
        <end position="309"/>
    </location>
</feature>
<dbReference type="Pfam" id="PF14988">
    <property type="entry name" value="DUF4515"/>
    <property type="match status" value="1"/>
</dbReference>
<evidence type="ECO:0000313" key="13">
    <source>
        <dbReference type="Ensembl" id="ENSSDAP00000021265.1"/>
    </source>
</evidence>
<proteinExistence type="inferred from homology"/>
<evidence type="ECO:0000256" key="10">
    <source>
        <dbReference type="SAM" id="Coils"/>
    </source>
</evidence>
<evidence type="ECO:0000256" key="1">
    <source>
        <dbReference type="ARBA" id="ARBA00004120"/>
    </source>
</evidence>
<keyword evidence="6" id="KW-0969">Cilium</keyword>
<dbReference type="AlphaFoldDB" id="A0A8C9UTI5"/>
<keyword evidence="14" id="KW-1185">Reference proteome</keyword>
<sequence length="529" mass="62233">MPPKKKDKRKGQGKGKGKDKDSKKMIRPEDTVVEQAKANASLWEARLEITELSRIEYRDTSRRLAKSNEDLKKLQYKMEKDTMSILSYLKKQDQEKDNMIEKLKQQLAETKEKAQEEKEKLEQKHTTQINELEGQFHQKAIEIGMIQTELKTIKQFQKRKVQVEKELDDLKENLRNTEKKHQESLSRLESRFFEEKHRLEKEAEKKIVMLAERAHHEAVTQLNAAGRNVFKENIYLQKALTYHLKEADALQKNSEKLQENHTFLLHQKEINDLLIKEKILQLTQQRTQIQVLRKKVVNLEKALSFMTKEFETEVSKLQQQAIIENQAGRGEIDKLQHLLQLKDKEMNRVKKLAKNILDERTEVERFFLDALHQVKQQILLSRKHYKQIAQDAFNVKMRKAYAGKTEYPLIRTFDGREHSTNSVNQDLMEAEKWTSTERNVDIADLTWEQKEKVLRLLFAKMNGFVPRKYNQCSRTSVPDFFVSDSRELKGFGDESKLQDQTFITQQVEVSDSSEMKSSNTKGSQESKKV</sequence>
<evidence type="ECO:0000256" key="9">
    <source>
        <dbReference type="ARBA" id="ARBA00031573"/>
    </source>
</evidence>
<evidence type="ECO:0000256" key="11">
    <source>
        <dbReference type="SAM" id="MobiDB-lite"/>
    </source>
</evidence>
<dbReference type="Proteomes" id="UP000694422">
    <property type="component" value="Unplaced"/>
</dbReference>
<dbReference type="Ensembl" id="ENSSDAT00000024293.1">
    <property type="protein sequence ID" value="ENSSDAP00000021265.1"/>
    <property type="gene ID" value="ENSSDAG00000019340.1"/>
</dbReference>
<evidence type="ECO:0000256" key="6">
    <source>
        <dbReference type="ARBA" id="ARBA00023069"/>
    </source>
</evidence>
<reference evidence="13" key="2">
    <citation type="submission" date="2025-09" db="UniProtKB">
        <authorList>
            <consortium name="Ensembl"/>
        </authorList>
    </citation>
    <scope>IDENTIFICATION</scope>
</reference>
<feature type="domain" description="DUF4515" evidence="12">
    <location>
        <begin position="81"/>
        <end position="274"/>
    </location>
</feature>
<feature type="coiled-coil region" evidence="10">
    <location>
        <begin position="57"/>
        <end position="191"/>
    </location>
</feature>
<feature type="compositionally biased region" description="Polar residues" evidence="11">
    <location>
        <begin position="506"/>
        <end position="523"/>
    </location>
</feature>
<evidence type="ECO:0000256" key="7">
    <source>
        <dbReference type="ARBA" id="ARBA00023212"/>
    </source>
</evidence>
<evidence type="ECO:0000256" key="3">
    <source>
        <dbReference type="ARBA" id="ARBA00015392"/>
    </source>
</evidence>
<keyword evidence="7" id="KW-0206">Cytoskeleton</keyword>
<evidence type="ECO:0000256" key="4">
    <source>
        <dbReference type="ARBA" id="ARBA00022490"/>
    </source>
</evidence>
<keyword evidence="8" id="KW-0966">Cell projection</keyword>
<name>A0A8C9UTI5_SPEDA</name>
<feature type="compositionally biased region" description="Basic residues" evidence="11">
    <location>
        <begin position="1"/>
        <end position="15"/>
    </location>
</feature>
<comment type="similarity">
    <text evidence="2">Belongs to the BBOF1 family.</text>
</comment>
<dbReference type="PANTHER" id="PTHR14845:SF5">
    <property type="entry name" value="BASAL BODY-ORIENTATION FACTOR 1"/>
    <property type="match status" value="1"/>
</dbReference>